<dbReference type="Proteomes" id="UP001152888">
    <property type="component" value="Unassembled WGS sequence"/>
</dbReference>
<keyword evidence="2" id="KW-1185">Reference proteome</keyword>
<proteinExistence type="predicted"/>
<organism evidence="1 2">
    <name type="scientific">Acanthoscelides obtectus</name>
    <name type="common">Bean weevil</name>
    <name type="synonym">Bruchus obtectus</name>
    <dbReference type="NCBI Taxonomy" id="200917"/>
    <lineage>
        <taxon>Eukaryota</taxon>
        <taxon>Metazoa</taxon>
        <taxon>Ecdysozoa</taxon>
        <taxon>Arthropoda</taxon>
        <taxon>Hexapoda</taxon>
        <taxon>Insecta</taxon>
        <taxon>Pterygota</taxon>
        <taxon>Neoptera</taxon>
        <taxon>Endopterygota</taxon>
        <taxon>Coleoptera</taxon>
        <taxon>Polyphaga</taxon>
        <taxon>Cucujiformia</taxon>
        <taxon>Chrysomeloidea</taxon>
        <taxon>Chrysomelidae</taxon>
        <taxon>Bruchinae</taxon>
        <taxon>Bruchini</taxon>
        <taxon>Acanthoscelides</taxon>
    </lineage>
</organism>
<protein>
    <submittedName>
        <fullName evidence="1">Uncharacterized protein</fullName>
    </submittedName>
</protein>
<dbReference type="EMBL" id="CAKOFQ010007671">
    <property type="protein sequence ID" value="CAH2006125.1"/>
    <property type="molecule type" value="Genomic_DNA"/>
</dbReference>
<accession>A0A9P0M0A1</accession>
<evidence type="ECO:0000313" key="1">
    <source>
        <dbReference type="EMBL" id="CAH2006125.1"/>
    </source>
</evidence>
<dbReference type="AlphaFoldDB" id="A0A9P0M0A1"/>
<name>A0A9P0M0A1_ACAOB</name>
<comment type="caution">
    <text evidence="1">The sequence shown here is derived from an EMBL/GenBank/DDBJ whole genome shotgun (WGS) entry which is preliminary data.</text>
</comment>
<evidence type="ECO:0000313" key="2">
    <source>
        <dbReference type="Proteomes" id="UP001152888"/>
    </source>
</evidence>
<sequence length="79" mass="9387">MVQVYLNHFTTYCISVYFDMFSKTMRDSARERCLHLNHFTANALEPFYFQTPQLTSLNAYHGTNILTPKPKLIWIMAFF</sequence>
<reference evidence="1" key="1">
    <citation type="submission" date="2022-03" db="EMBL/GenBank/DDBJ databases">
        <authorList>
            <person name="Sayadi A."/>
        </authorList>
    </citation>
    <scope>NUCLEOTIDE SEQUENCE</scope>
</reference>
<gene>
    <name evidence="1" type="ORF">ACAOBT_LOCUS28925</name>
</gene>